<reference evidence="1 2" key="1">
    <citation type="submission" date="2020-08" db="EMBL/GenBank/DDBJ databases">
        <title>Oceanospirillum sp. nov. isolated from marine sediment.</title>
        <authorList>
            <person name="Ji X."/>
        </authorList>
    </citation>
    <scope>NUCLEOTIDE SEQUENCE [LARGE SCALE GENOMIC DNA]</scope>
    <source>
        <strain evidence="1 2">D5</strain>
    </source>
</reference>
<dbReference type="RefSeq" id="WP_182810399.1">
    <property type="nucleotide sequence ID" value="NZ_JACJFM010000032.1"/>
</dbReference>
<dbReference type="AlphaFoldDB" id="A0A839IW75"/>
<comment type="caution">
    <text evidence="1">The sequence shown here is derived from an EMBL/GenBank/DDBJ whole genome shotgun (WGS) entry which is preliminary data.</text>
</comment>
<evidence type="ECO:0000313" key="2">
    <source>
        <dbReference type="Proteomes" id="UP000565262"/>
    </source>
</evidence>
<dbReference type="EMBL" id="JACJFM010000032">
    <property type="protein sequence ID" value="MBB1488627.1"/>
    <property type="molecule type" value="Genomic_DNA"/>
</dbReference>
<dbReference type="Proteomes" id="UP000565262">
    <property type="component" value="Unassembled WGS sequence"/>
</dbReference>
<gene>
    <name evidence="1" type="ORF">H4O21_18635</name>
</gene>
<accession>A0A839IW75</accession>
<organism evidence="1 2">
    <name type="scientific">Oceanospirillum sediminis</name>
    <dbReference type="NCBI Taxonomy" id="2760088"/>
    <lineage>
        <taxon>Bacteria</taxon>
        <taxon>Pseudomonadati</taxon>
        <taxon>Pseudomonadota</taxon>
        <taxon>Gammaproteobacteria</taxon>
        <taxon>Oceanospirillales</taxon>
        <taxon>Oceanospirillaceae</taxon>
        <taxon>Oceanospirillum</taxon>
    </lineage>
</organism>
<evidence type="ECO:0000313" key="1">
    <source>
        <dbReference type="EMBL" id="MBB1488627.1"/>
    </source>
</evidence>
<proteinExistence type="predicted"/>
<name>A0A839IW75_9GAMM</name>
<protein>
    <submittedName>
        <fullName evidence="1">Uncharacterized protein</fullName>
    </submittedName>
</protein>
<sequence length="236" mass="26364">MDFLILVERDPKLQALLRQVVLGGDNQGSTIDNPEEAEKVACDSINQVAEIDQVEPVLQPNEVENDAYEAVSEIALEAEHNLDTPESAVVAAPQKILLNELQPALELLAQVQQDAELADLWLHHNESEGQALLRLVATLSQWDQVLELWDRLASRCKADQRPVTQVENNILDSSLTFYNLTLRSRRAELSCPEPDIAFDHQLHSRATPKGEQISEVWLPGIFNAAGKLQKKPLVRT</sequence>
<keyword evidence="2" id="KW-1185">Reference proteome</keyword>